<feature type="region of interest" description="Disordered" evidence="1">
    <location>
        <begin position="146"/>
        <end position="165"/>
    </location>
</feature>
<evidence type="ECO:0000313" key="3">
    <source>
        <dbReference type="Proteomes" id="UP000243579"/>
    </source>
</evidence>
<feature type="region of interest" description="Disordered" evidence="1">
    <location>
        <begin position="114"/>
        <end position="137"/>
    </location>
</feature>
<protein>
    <recommendedName>
        <fullName evidence="4">Sfi1 spindle body domain-containing protein</fullName>
    </recommendedName>
</protein>
<dbReference type="PANTHER" id="PTHR22028">
    <property type="entry name" value="SFI1 SPINDLE BODY DOMAIN-CONTAINING PROTEIN-RELATED"/>
    <property type="match status" value="1"/>
</dbReference>
<organism evidence="2 3">
    <name type="scientific">Achlya hypogyna</name>
    <name type="common">Oomycete</name>
    <name type="synonym">Protoachlya hypogyna</name>
    <dbReference type="NCBI Taxonomy" id="1202772"/>
    <lineage>
        <taxon>Eukaryota</taxon>
        <taxon>Sar</taxon>
        <taxon>Stramenopiles</taxon>
        <taxon>Oomycota</taxon>
        <taxon>Saprolegniomycetes</taxon>
        <taxon>Saprolegniales</taxon>
        <taxon>Achlyaceae</taxon>
        <taxon>Achlya</taxon>
    </lineage>
</organism>
<evidence type="ECO:0008006" key="4">
    <source>
        <dbReference type="Google" id="ProtNLM"/>
    </source>
</evidence>
<reference evidence="2 3" key="1">
    <citation type="journal article" date="2014" name="Genome Biol. Evol.">
        <title>The secreted proteins of Achlya hypogyna and Thraustotheca clavata identify the ancestral oomycete secretome and reveal gene acquisitions by horizontal gene transfer.</title>
        <authorList>
            <person name="Misner I."/>
            <person name="Blouin N."/>
            <person name="Leonard G."/>
            <person name="Richards T.A."/>
            <person name="Lane C.E."/>
        </authorList>
    </citation>
    <scope>NUCLEOTIDE SEQUENCE [LARGE SCALE GENOMIC DNA]</scope>
    <source>
        <strain evidence="2 3">ATCC 48635</strain>
    </source>
</reference>
<keyword evidence="3" id="KW-1185">Reference proteome</keyword>
<dbReference type="EMBL" id="JNBR01000398">
    <property type="protein sequence ID" value="OQR93713.1"/>
    <property type="molecule type" value="Genomic_DNA"/>
</dbReference>
<accession>A0A1V9Z6T7</accession>
<comment type="caution">
    <text evidence="2">The sequence shown here is derived from an EMBL/GenBank/DDBJ whole genome shotgun (WGS) entry which is preliminary data.</text>
</comment>
<dbReference type="PANTHER" id="PTHR22028:SF9">
    <property type="entry name" value="SFI1 SPINDLE BODY DOMAIN-CONTAINING PROTEIN"/>
    <property type="match status" value="1"/>
</dbReference>
<proteinExistence type="predicted"/>
<evidence type="ECO:0000256" key="1">
    <source>
        <dbReference type="SAM" id="MobiDB-lite"/>
    </source>
</evidence>
<name>A0A1V9Z6T7_ACHHY</name>
<sequence>MSSSSSDERELYRHMQATMHRRRPKSPQVRPMAHPPRFNLAVAAPARMEHALREDTQQNLVALYYWRQKQTSKFFELWRRVAAIEVQKHKTLQAIRASSRQPLTRHSKSILLQRHKQQYTHAVPPNDDEDSSDDASVWSCQRPPIARRRAQAAPESVPATDQDERRRRTLLKARSERRLAAATVAEPETKSRYTYLSPPFRRWRSLTEKQRPEREARLQLASDFANVNRCARAFKQWRGAAQRKHLSTVARRYHRRRCLDAFFRGWAYVAAVHRRGAQLHVALTARTVAQRWAVWVRQTAVCQRRRVLVFYLQAQLRTRRLHSALLVLSTYAKYRARIRWQKDVASAHVRKRCIGRAFGTWRTVAAVDIVAERLSTQVLLQRAGLRRWRQHFVKVQTRRHETGKAVHWHIMGVQQQVLRQWRRFLHLIAHRRYLNGKASRHASRQCVQVSLASWRAFVLLRRREHAKTQVAYAWSLVTVRRRSFRRWRQTCRDILQARAALLHYCSVTISVHFQAWKRVASALHAARWRVIEMEHEHACRRLRDHLLHWRDTTHQRRYWSVLAGRFEARWRRQRLMRNFGRWRVWATVRGRHRLQSTDFLARRSALQLQQMLQTWHTWAHWAHARAVRLHDIVTVHLRKTWRVSFNRWRFATASVLLTERMQLRRVLYVFGYWSLWAKRRRRNRQAVASCAVARATHALSSAWRCWVIYHCTIRRRYNLIVRAYHHRRKHVGRHYFTPWVRYTVARLKRRRAAQFYARSLLRATFARCRSAMIILAAENARRRAADVLLCGRLWSRYFRCWHHFTAYVRHAREQDAIAQELQDYHRLGRTWKAWHRVRHRRRVRQLWPSQWQKLLLARTIRTWNRRLHERGNRQTQSVAARRYFAVGCQRRVLYEWHRAMEQRRGKRLAANDALEHQEWYRAGQSVWGLRRRQRRVFAAWVAQASWQRRLRQELAELLGYRSKVLARHAFQAWVRSAAWQLQKRAASEFFLQRSLVRRALCELECIKAERRQLADAMAALRAYRCCWRQWHTATMAAAHKRRRLALAVRNQAWTVQDKCFQGWAGRAQTKRIARGRAHECTEAIALLRLEHGIRAWAGFTRRQRTSRQLHDIAHTHCHRSSLHKAFEYWVIFRFEHKERQLQLEIAVSHSNYRTLRSRFERWMEFSYLCYQRQQAQYHYESHLLAKVVAGWVTALLASLVTPEEEAAARNFRRQSAMRSVWRQWRHHCMQRLQERIACMHAARQVLARATRQWRGRARLLGRLRQAAHYFDASSLLSSFRQWRRAAASRKHHRAKCQRLTALRVTHVVRHWLRWTDNICDRRGRVQAAATLARSTAVRGCFGRWHRNVRAKVTQSELLLRVRDYLSSQSARGVFDHWRLTARASRAQRNAMAMAECHWLSSKQRLGLNALRVFVEVAQEDREHDAVVGLFTTQHLLRRSFAMWTGVTMIASARHAQHRQAVRHFALRCLGRCWKRLRQRVAYVRQLHERLYGARHVYFSSLSSRCFARLRKFAVTKRRLRHFAVSHEARLRQSSFQRWQQFRLDAQLDRHRTQRALKLYRRSRQRHWFAHWRSVACERWMRCWLVGQAHVLRAQLSLLHTVRRWHQRTLARQAVARATAAHRRPLDLACLATALAGWQHMAAVARRRDALAAATASKCAARHLRAWLVAFVHRSTSSA</sequence>
<dbReference type="InterPro" id="IPR052270">
    <property type="entry name" value="CACF_protein"/>
</dbReference>
<gene>
    <name evidence="2" type="ORF">ACHHYP_02332</name>
</gene>
<dbReference type="OrthoDB" id="78702at2759"/>
<dbReference type="Proteomes" id="UP000243579">
    <property type="component" value="Unassembled WGS sequence"/>
</dbReference>
<evidence type="ECO:0000313" key="2">
    <source>
        <dbReference type="EMBL" id="OQR93713.1"/>
    </source>
</evidence>
<dbReference type="GO" id="GO:0019902">
    <property type="term" value="F:phosphatase binding"/>
    <property type="evidence" value="ECO:0007669"/>
    <property type="project" value="TreeGrafter"/>
</dbReference>